<dbReference type="PANTHER" id="PTHR33184:SF75">
    <property type="entry name" value="TPD1 PROTEIN HOMOLOG 1B"/>
    <property type="match status" value="1"/>
</dbReference>
<dbReference type="HOGENOM" id="CLU_102808_5_0_1"/>
<reference evidence="2" key="1">
    <citation type="submission" date="2015-04" db="UniProtKB">
        <authorList>
            <consortium name="EnsemblPlants"/>
        </authorList>
    </citation>
    <scope>IDENTIFICATION</scope>
</reference>
<dbReference type="InterPro" id="IPR040361">
    <property type="entry name" value="TPD1"/>
</dbReference>
<dbReference type="PANTHER" id="PTHR33184">
    <property type="entry name" value="PROTEIN TAPETUM DETERMINANT 1-LIKE-RELATED"/>
    <property type="match status" value="1"/>
</dbReference>
<dbReference type="eggNOG" id="ENOG502S0K4">
    <property type="taxonomic scope" value="Eukaryota"/>
</dbReference>
<accession>A0A0E0L083</accession>
<evidence type="ECO:0000313" key="3">
    <source>
        <dbReference type="Proteomes" id="UP000026962"/>
    </source>
</evidence>
<sequence length="105" mass="11222">MTDPNTCSMEQVAVYQSQVTSLPSGIPAYEVQIINRCGACTVYGVHVACGDFASTELVDPSQFRRVARGDCVVKNGGPLGPGEAVVFQYTNSFSYPLRVTSVACH</sequence>
<protein>
    <submittedName>
        <fullName evidence="2">Uncharacterized protein</fullName>
    </submittedName>
</protein>
<evidence type="ECO:0000256" key="1">
    <source>
        <dbReference type="ARBA" id="ARBA00022729"/>
    </source>
</evidence>
<keyword evidence="1" id="KW-0732">Signal</keyword>
<dbReference type="Proteomes" id="UP000026962">
    <property type="component" value="Chromosome 5"/>
</dbReference>
<proteinExistence type="predicted"/>
<dbReference type="Gramene" id="OPUNC05G08010.1">
    <property type="protein sequence ID" value="OPUNC05G08010.1"/>
    <property type="gene ID" value="OPUNC05G08010"/>
</dbReference>
<dbReference type="GO" id="GO:0001709">
    <property type="term" value="P:cell fate determination"/>
    <property type="evidence" value="ECO:0007669"/>
    <property type="project" value="TreeGrafter"/>
</dbReference>
<organism evidence="2">
    <name type="scientific">Oryza punctata</name>
    <name type="common">Red rice</name>
    <dbReference type="NCBI Taxonomy" id="4537"/>
    <lineage>
        <taxon>Eukaryota</taxon>
        <taxon>Viridiplantae</taxon>
        <taxon>Streptophyta</taxon>
        <taxon>Embryophyta</taxon>
        <taxon>Tracheophyta</taxon>
        <taxon>Spermatophyta</taxon>
        <taxon>Magnoliopsida</taxon>
        <taxon>Liliopsida</taxon>
        <taxon>Poales</taxon>
        <taxon>Poaceae</taxon>
        <taxon>BOP clade</taxon>
        <taxon>Oryzoideae</taxon>
        <taxon>Oryzeae</taxon>
        <taxon>Oryzinae</taxon>
        <taxon>Oryza</taxon>
    </lineage>
</organism>
<dbReference type="AlphaFoldDB" id="A0A0E0L083"/>
<name>A0A0E0L083_ORYPU</name>
<reference evidence="2" key="2">
    <citation type="submission" date="2018-05" db="EMBL/GenBank/DDBJ databases">
        <title>OpunRS2 (Oryza punctata Reference Sequence Version 2).</title>
        <authorList>
            <person name="Zhang J."/>
            <person name="Kudrna D."/>
            <person name="Lee S."/>
            <person name="Talag J."/>
            <person name="Welchert J."/>
            <person name="Wing R.A."/>
        </authorList>
    </citation>
    <scope>NUCLEOTIDE SEQUENCE [LARGE SCALE GENOMIC DNA]</scope>
</reference>
<dbReference type="STRING" id="4537.A0A0E0L083"/>
<dbReference type="OMA" id="HVACGEF"/>
<dbReference type="EnsemblPlants" id="OPUNC05G08010.1">
    <property type="protein sequence ID" value="OPUNC05G08010.1"/>
    <property type="gene ID" value="OPUNC05G08010"/>
</dbReference>
<dbReference type="Pfam" id="PF24068">
    <property type="entry name" value="TPD1_C"/>
    <property type="match status" value="1"/>
</dbReference>
<evidence type="ECO:0000313" key="2">
    <source>
        <dbReference type="EnsemblPlants" id="OPUNC05G08010.1"/>
    </source>
</evidence>
<keyword evidence="3" id="KW-1185">Reference proteome</keyword>